<organism evidence="1 2">
    <name type="scientific">Botryobasidium botryosum (strain FD-172 SS1)</name>
    <dbReference type="NCBI Taxonomy" id="930990"/>
    <lineage>
        <taxon>Eukaryota</taxon>
        <taxon>Fungi</taxon>
        <taxon>Dikarya</taxon>
        <taxon>Basidiomycota</taxon>
        <taxon>Agaricomycotina</taxon>
        <taxon>Agaricomycetes</taxon>
        <taxon>Cantharellales</taxon>
        <taxon>Botryobasidiaceae</taxon>
        <taxon>Botryobasidium</taxon>
    </lineage>
</organism>
<protein>
    <submittedName>
        <fullName evidence="1">Uncharacterized protein</fullName>
    </submittedName>
</protein>
<keyword evidence="2" id="KW-1185">Reference proteome</keyword>
<dbReference type="AlphaFoldDB" id="A0A067N0N5"/>
<evidence type="ECO:0000313" key="1">
    <source>
        <dbReference type="EMBL" id="KDQ20520.1"/>
    </source>
</evidence>
<dbReference type="EMBL" id="KL198017">
    <property type="protein sequence ID" value="KDQ20520.1"/>
    <property type="molecule type" value="Genomic_DNA"/>
</dbReference>
<dbReference type="HOGENOM" id="CLU_1331744_0_0_1"/>
<reference evidence="2" key="1">
    <citation type="journal article" date="2014" name="Proc. Natl. Acad. Sci. U.S.A.">
        <title>Extensive sampling of basidiomycete genomes demonstrates inadequacy of the white-rot/brown-rot paradigm for wood decay fungi.</title>
        <authorList>
            <person name="Riley R."/>
            <person name="Salamov A.A."/>
            <person name="Brown D.W."/>
            <person name="Nagy L.G."/>
            <person name="Floudas D."/>
            <person name="Held B.W."/>
            <person name="Levasseur A."/>
            <person name="Lombard V."/>
            <person name="Morin E."/>
            <person name="Otillar R."/>
            <person name="Lindquist E.A."/>
            <person name="Sun H."/>
            <person name="LaButti K.M."/>
            <person name="Schmutz J."/>
            <person name="Jabbour D."/>
            <person name="Luo H."/>
            <person name="Baker S.E."/>
            <person name="Pisabarro A.G."/>
            <person name="Walton J.D."/>
            <person name="Blanchette R.A."/>
            <person name="Henrissat B."/>
            <person name="Martin F."/>
            <person name="Cullen D."/>
            <person name="Hibbett D.S."/>
            <person name="Grigoriev I.V."/>
        </authorList>
    </citation>
    <scope>NUCLEOTIDE SEQUENCE [LARGE SCALE GENOMIC DNA]</scope>
    <source>
        <strain evidence="2">FD-172 SS1</strain>
    </source>
</reference>
<evidence type="ECO:0000313" key="2">
    <source>
        <dbReference type="Proteomes" id="UP000027195"/>
    </source>
</evidence>
<dbReference type="Proteomes" id="UP000027195">
    <property type="component" value="Unassembled WGS sequence"/>
</dbReference>
<proteinExistence type="predicted"/>
<dbReference type="InParanoid" id="A0A067N0N5"/>
<sequence>MARCHRKQRATERQERRIVWKFDSQRLCPPMRVPLAAFQSPYEKPNPDGAAHPNFICASRFQNCLHRVRADPICLFSSDISAPLSASPHLPQSRRVTPTPPALTLATRVHGITAVDWPDGHGCKRWVVRPAYASYPLSRSDLASHPHPRALVYPRFASPTRPDKRTFIISPHNPLTYTREIAFLFSLPSLVHETRHPFPEASRPVH</sequence>
<name>A0A067N0N5_BOTB1</name>
<accession>A0A067N0N5</accession>
<gene>
    <name evidence="1" type="ORF">BOTBODRAFT_310063</name>
</gene>